<dbReference type="OrthoDB" id="3720847at2759"/>
<evidence type="ECO:0000313" key="1">
    <source>
        <dbReference type="EMBL" id="KAF2234025.1"/>
    </source>
</evidence>
<dbReference type="AlphaFoldDB" id="A0A6A6H7M5"/>
<protein>
    <recommendedName>
        <fullName evidence="3">F-box domain-containing protein</fullName>
    </recommendedName>
</protein>
<name>A0A6A6H7M5_VIRVR</name>
<dbReference type="Proteomes" id="UP000800092">
    <property type="component" value="Unassembled WGS sequence"/>
</dbReference>
<organism evidence="1 2">
    <name type="scientific">Viridothelium virens</name>
    <name type="common">Speckled blister lichen</name>
    <name type="synonym">Trypethelium virens</name>
    <dbReference type="NCBI Taxonomy" id="1048519"/>
    <lineage>
        <taxon>Eukaryota</taxon>
        <taxon>Fungi</taxon>
        <taxon>Dikarya</taxon>
        <taxon>Ascomycota</taxon>
        <taxon>Pezizomycotina</taxon>
        <taxon>Dothideomycetes</taxon>
        <taxon>Dothideomycetes incertae sedis</taxon>
        <taxon>Trypetheliales</taxon>
        <taxon>Trypetheliaceae</taxon>
        <taxon>Viridothelium</taxon>
    </lineage>
</organism>
<sequence>MLSLLDLDERLVEIILELLPSSDLSSLCLSCKSLLPFARRRLFRHIILKQHTNVQGRLYIAGIFDALEAQPGLARSVDSLELKGPKPNVLSTTGNHDAHAAGHANQDSTAEPWLIQPSNSNLDAKYVSLISRFKGLRHLGLGMHFAALSLQVDKSFDSLHIVEFIDDDNDLYGDSWLYELSSVDPLLVTKLFHLPTIEQMHIIFPPTQLMQPELENLPLAPSLTTIYLRETLLDPADLAKILSKTPQLRRLFFSFYEDRDKAQGYNLQEHLSMERLLYALLHVSSTLEDLELSLSWADGENPGGNRWNERQNRIFYGIEGRLGPLTAFASLTRLRLPLVMLLGFFPSNNPTLTDALPRTLPPNLRYLCLSNDLSEWVTFEWKAVLLDSCLCSWIPHLRLYVPLLERFDLVVWTGRNNCEDAFWTENDPNLVGRLCKDADIEGTVTYKE</sequence>
<evidence type="ECO:0008006" key="3">
    <source>
        <dbReference type="Google" id="ProtNLM"/>
    </source>
</evidence>
<proteinExistence type="predicted"/>
<reference evidence="1" key="1">
    <citation type="journal article" date="2020" name="Stud. Mycol.">
        <title>101 Dothideomycetes genomes: a test case for predicting lifestyles and emergence of pathogens.</title>
        <authorList>
            <person name="Haridas S."/>
            <person name="Albert R."/>
            <person name="Binder M."/>
            <person name="Bloem J."/>
            <person name="Labutti K."/>
            <person name="Salamov A."/>
            <person name="Andreopoulos B."/>
            <person name="Baker S."/>
            <person name="Barry K."/>
            <person name="Bills G."/>
            <person name="Bluhm B."/>
            <person name="Cannon C."/>
            <person name="Castanera R."/>
            <person name="Culley D."/>
            <person name="Daum C."/>
            <person name="Ezra D."/>
            <person name="Gonzalez J."/>
            <person name="Henrissat B."/>
            <person name="Kuo A."/>
            <person name="Liang C."/>
            <person name="Lipzen A."/>
            <person name="Lutzoni F."/>
            <person name="Magnuson J."/>
            <person name="Mondo S."/>
            <person name="Nolan M."/>
            <person name="Ohm R."/>
            <person name="Pangilinan J."/>
            <person name="Park H.-J."/>
            <person name="Ramirez L."/>
            <person name="Alfaro M."/>
            <person name="Sun H."/>
            <person name="Tritt A."/>
            <person name="Yoshinaga Y."/>
            <person name="Zwiers L.-H."/>
            <person name="Turgeon B."/>
            <person name="Goodwin S."/>
            <person name="Spatafora J."/>
            <person name="Crous P."/>
            <person name="Grigoriev I."/>
        </authorList>
    </citation>
    <scope>NUCLEOTIDE SEQUENCE</scope>
    <source>
        <strain evidence="1">Tuck. ex Michener</strain>
    </source>
</reference>
<evidence type="ECO:0000313" key="2">
    <source>
        <dbReference type="Proteomes" id="UP000800092"/>
    </source>
</evidence>
<accession>A0A6A6H7M5</accession>
<keyword evidence="2" id="KW-1185">Reference proteome</keyword>
<gene>
    <name evidence="1" type="ORF">EV356DRAFT_502977</name>
</gene>
<dbReference type="EMBL" id="ML991802">
    <property type="protein sequence ID" value="KAF2234025.1"/>
    <property type="molecule type" value="Genomic_DNA"/>
</dbReference>